<sequence length="100" mass="11501">MNYEVTNNSDREVTSSSGWYDIFQAYQDSENSQKMLNIGVSMNEEIQKEWDKQNDIIKKGSTVSSNIVYELENNTNVVLLKAKNIYTNTDLGEIKVNIKK</sequence>
<dbReference type="Gene3D" id="2.60.40.1240">
    <property type="match status" value="1"/>
</dbReference>
<dbReference type="InterPro" id="IPR031989">
    <property type="entry name" value="DUF5067"/>
</dbReference>
<dbReference type="GeneID" id="93727687"/>
<evidence type="ECO:0000313" key="3">
    <source>
        <dbReference type="EMBL" id="QQS84066.1"/>
    </source>
</evidence>
<gene>
    <name evidence="3" type="ORF">I6J05_11135</name>
</gene>
<organism evidence="3 4">
    <name type="scientific">Staphylococcus condimenti</name>
    <dbReference type="NCBI Taxonomy" id="70255"/>
    <lineage>
        <taxon>Bacteria</taxon>
        <taxon>Bacillati</taxon>
        <taxon>Bacillota</taxon>
        <taxon>Bacilli</taxon>
        <taxon>Bacillales</taxon>
        <taxon>Staphylococcaceae</taxon>
        <taxon>Staphylococcus</taxon>
    </lineage>
</organism>
<dbReference type="Proteomes" id="UP000595942">
    <property type="component" value="Chromosome"/>
</dbReference>
<proteinExistence type="predicted"/>
<feature type="domain" description="DUF5067" evidence="2">
    <location>
        <begin position="1"/>
        <end position="82"/>
    </location>
</feature>
<reference evidence="3 4" key="1">
    <citation type="submission" date="2021-01" db="EMBL/GenBank/DDBJ databases">
        <title>FDA dAtabase for Regulatory Grade micrObial Sequences (FDA-ARGOS): Supporting development and validation of Infectious Disease Dx tests.</title>
        <authorList>
            <person name="Sproer C."/>
            <person name="Gronow S."/>
            <person name="Severitt S."/>
            <person name="Schroder I."/>
            <person name="Tallon L."/>
            <person name="Sadzewicz L."/>
            <person name="Zhao X."/>
            <person name="Boylan J."/>
            <person name="Ott S."/>
            <person name="Bowen H."/>
            <person name="Vavikolanu K."/>
            <person name="Mehta A."/>
            <person name="Aluvathingal J."/>
            <person name="Nadendla S."/>
            <person name="Lowell S."/>
            <person name="Myers T."/>
            <person name="Yan Y."/>
            <person name="Sichtig H."/>
        </authorList>
    </citation>
    <scope>NUCLEOTIDE SEQUENCE [LARGE SCALE GENOMIC DNA]</scope>
    <source>
        <strain evidence="3 4">FDAARGOS_1148</strain>
    </source>
</reference>
<dbReference type="AlphaFoldDB" id="A0AB37H364"/>
<dbReference type="Pfam" id="PF16729">
    <property type="entry name" value="DUF5067"/>
    <property type="match status" value="1"/>
</dbReference>
<accession>A0AB37H364</accession>
<keyword evidence="1" id="KW-0732">Signal</keyword>
<protein>
    <submittedName>
        <fullName evidence="3">DUF5067 domain-containing protein</fullName>
    </submittedName>
</protein>
<dbReference type="InterPro" id="IPR029050">
    <property type="entry name" value="Immunoprotect_excell_Ig-like"/>
</dbReference>
<evidence type="ECO:0000256" key="1">
    <source>
        <dbReference type="ARBA" id="ARBA00022729"/>
    </source>
</evidence>
<dbReference type="RefSeq" id="WP_082107868.1">
    <property type="nucleotide sequence ID" value="NZ_CP015114.1"/>
</dbReference>
<evidence type="ECO:0000313" key="4">
    <source>
        <dbReference type="Proteomes" id="UP000595942"/>
    </source>
</evidence>
<name>A0AB37H364_9STAP</name>
<keyword evidence="4" id="KW-1185">Reference proteome</keyword>
<dbReference type="EMBL" id="CP068073">
    <property type="protein sequence ID" value="QQS84066.1"/>
    <property type="molecule type" value="Genomic_DNA"/>
</dbReference>
<evidence type="ECO:0000259" key="2">
    <source>
        <dbReference type="Pfam" id="PF16729"/>
    </source>
</evidence>